<gene>
    <name evidence="1" type="ORF">GGR27_002315</name>
</gene>
<dbReference type="RefSeq" id="WP_168037565.1">
    <property type="nucleotide sequence ID" value="NZ_JAATJH010000003.1"/>
</dbReference>
<dbReference type="EMBL" id="JAATJH010000003">
    <property type="protein sequence ID" value="NJC26805.1"/>
    <property type="molecule type" value="Genomic_DNA"/>
</dbReference>
<evidence type="ECO:0000313" key="1">
    <source>
        <dbReference type="EMBL" id="NJC26805.1"/>
    </source>
</evidence>
<dbReference type="InterPro" id="IPR012657">
    <property type="entry name" value="23S_rRNA-intervening_sequence"/>
</dbReference>
<organism evidence="1 2">
    <name type="scientific">Neolewinella antarctica</name>
    <dbReference type="NCBI Taxonomy" id="442734"/>
    <lineage>
        <taxon>Bacteria</taxon>
        <taxon>Pseudomonadati</taxon>
        <taxon>Bacteroidota</taxon>
        <taxon>Saprospiria</taxon>
        <taxon>Saprospirales</taxon>
        <taxon>Lewinellaceae</taxon>
        <taxon>Neolewinella</taxon>
    </lineage>
</organism>
<dbReference type="PANTHER" id="PTHR38471">
    <property type="entry name" value="FOUR HELIX BUNDLE PROTEIN"/>
    <property type="match status" value="1"/>
</dbReference>
<dbReference type="SUPFAM" id="SSF158446">
    <property type="entry name" value="IVS-encoded protein-like"/>
    <property type="match status" value="1"/>
</dbReference>
<name>A0ABX0XC15_9BACT</name>
<dbReference type="Proteomes" id="UP000770785">
    <property type="component" value="Unassembled WGS sequence"/>
</dbReference>
<dbReference type="CDD" id="cd16377">
    <property type="entry name" value="23S_rRNA_IVP_like"/>
    <property type="match status" value="1"/>
</dbReference>
<dbReference type="PANTHER" id="PTHR38471:SF2">
    <property type="entry name" value="FOUR HELIX BUNDLE PROTEIN"/>
    <property type="match status" value="1"/>
</dbReference>
<protein>
    <submittedName>
        <fullName evidence="1">Four helix bundle protein</fullName>
    </submittedName>
</protein>
<reference evidence="1 2" key="1">
    <citation type="submission" date="2020-03" db="EMBL/GenBank/DDBJ databases">
        <title>Genomic Encyclopedia of Type Strains, Phase IV (KMG-IV): sequencing the most valuable type-strain genomes for metagenomic binning, comparative biology and taxonomic classification.</title>
        <authorList>
            <person name="Goeker M."/>
        </authorList>
    </citation>
    <scope>NUCLEOTIDE SEQUENCE [LARGE SCALE GENOMIC DNA]</scope>
    <source>
        <strain evidence="1 2">DSM 105096</strain>
    </source>
</reference>
<dbReference type="Pfam" id="PF05635">
    <property type="entry name" value="23S_rRNA_IVP"/>
    <property type="match status" value="1"/>
</dbReference>
<comment type="caution">
    <text evidence="1">The sequence shown here is derived from an EMBL/GenBank/DDBJ whole genome shotgun (WGS) entry which is preliminary data.</text>
</comment>
<accession>A0ABX0XC15</accession>
<dbReference type="InterPro" id="IPR036583">
    <property type="entry name" value="23S_rRNA_IVS_sf"/>
</dbReference>
<proteinExistence type="predicted"/>
<evidence type="ECO:0000313" key="2">
    <source>
        <dbReference type="Proteomes" id="UP000770785"/>
    </source>
</evidence>
<dbReference type="NCBIfam" id="TIGR02436">
    <property type="entry name" value="four helix bundle protein"/>
    <property type="match status" value="1"/>
</dbReference>
<sequence length="133" mass="15865">MNYGFTKLQAYLVAEDLAHDIFEVTKHFPRNEDRSLTDQIRRSSRSVCSNLAEGYAKRRYPRHFISKLTDSLGESYETETWLRFARKCEYIDNDTYNRLHIKSESVTKLVLFMIRNPTKFEDKYVDNKPTRAR</sequence>
<dbReference type="Gene3D" id="1.20.1440.60">
    <property type="entry name" value="23S rRNA-intervening sequence"/>
    <property type="match status" value="1"/>
</dbReference>
<keyword evidence="2" id="KW-1185">Reference proteome</keyword>